<evidence type="ECO:0000313" key="1">
    <source>
        <dbReference type="EMBL" id="CPR18723.1"/>
    </source>
</evidence>
<organism evidence="1 2">
    <name type="scientific">Brenneria goodwinii</name>
    <dbReference type="NCBI Taxonomy" id="1109412"/>
    <lineage>
        <taxon>Bacteria</taxon>
        <taxon>Pseudomonadati</taxon>
        <taxon>Pseudomonadota</taxon>
        <taxon>Gammaproteobacteria</taxon>
        <taxon>Enterobacterales</taxon>
        <taxon>Pectobacteriaceae</taxon>
        <taxon>Brenneria</taxon>
    </lineage>
</organism>
<dbReference type="EMBL" id="CGIG01000001">
    <property type="protein sequence ID" value="CPR18723.1"/>
    <property type="molecule type" value="Genomic_DNA"/>
</dbReference>
<name>A0A0G4JYE4_9GAMM</name>
<accession>A0A0G4JYE4</accession>
<dbReference type="Proteomes" id="UP000044377">
    <property type="component" value="Unassembled WGS sequence"/>
</dbReference>
<sequence length="47" mass="5568">MKINEGKVEKIIFLLKLDENLVIWQGVKKMNTGEKVKLFILMVQLFF</sequence>
<dbReference type="STRING" id="1109412.BN1221_03367"/>
<proteinExistence type="predicted"/>
<dbReference type="AlphaFoldDB" id="A0A0G4JYE4"/>
<keyword evidence="2" id="KW-1185">Reference proteome</keyword>
<gene>
    <name evidence="1" type="ORF">BN1221_03367</name>
</gene>
<protein>
    <submittedName>
        <fullName evidence="1">Uncharacterized protein</fullName>
    </submittedName>
</protein>
<reference evidence="2" key="1">
    <citation type="submission" date="2015-01" db="EMBL/GenBank/DDBJ databases">
        <authorList>
            <person name="Paterson Steve"/>
        </authorList>
    </citation>
    <scope>NUCLEOTIDE SEQUENCE [LARGE SCALE GENOMIC DNA]</scope>
    <source>
        <strain evidence="2">OBR1</strain>
    </source>
</reference>
<evidence type="ECO:0000313" key="2">
    <source>
        <dbReference type="Proteomes" id="UP000044377"/>
    </source>
</evidence>